<organism evidence="1 2">
    <name type="scientific">Sporosarcina psychrophila</name>
    <name type="common">Bacillus psychrophilus</name>
    <dbReference type="NCBI Taxonomy" id="1476"/>
    <lineage>
        <taxon>Bacteria</taxon>
        <taxon>Bacillati</taxon>
        <taxon>Bacillota</taxon>
        <taxon>Bacilli</taxon>
        <taxon>Bacillales</taxon>
        <taxon>Caryophanaceae</taxon>
        <taxon>Sporosarcina</taxon>
    </lineage>
</organism>
<dbReference type="Proteomes" id="UP000698173">
    <property type="component" value="Unassembled WGS sequence"/>
</dbReference>
<evidence type="ECO:0000313" key="1">
    <source>
        <dbReference type="EMBL" id="HJF30756.1"/>
    </source>
</evidence>
<dbReference type="EMBL" id="DYWT01000053">
    <property type="protein sequence ID" value="HJF30756.1"/>
    <property type="molecule type" value="Genomic_DNA"/>
</dbReference>
<dbReference type="AlphaFoldDB" id="A0A921FXC0"/>
<reference evidence="1" key="2">
    <citation type="submission" date="2021-09" db="EMBL/GenBank/DDBJ databases">
        <authorList>
            <person name="Gilroy R."/>
        </authorList>
    </citation>
    <scope>NUCLEOTIDE SEQUENCE</scope>
    <source>
        <strain evidence="1">CHK171-7178</strain>
    </source>
</reference>
<evidence type="ECO:0000313" key="2">
    <source>
        <dbReference type="Proteomes" id="UP000698173"/>
    </source>
</evidence>
<reference evidence="1" key="1">
    <citation type="journal article" date="2021" name="PeerJ">
        <title>Extensive microbial diversity within the chicken gut microbiome revealed by metagenomics and culture.</title>
        <authorList>
            <person name="Gilroy R."/>
            <person name="Ravi A."/>
            <person name="Getino M."/>
            <person name="Pursley I."/>
            <person name="Horton D.L."/>
            <person name="Alikhan N.F."/>
            <person name="Baker D."/>
            <person name="Gharbi K."/>
            <person name="Hall N."/>
            <person name="Watson M."/>
            <person name="Adriaenssens E.M."/>
            <person name="Foster-Nyarko E."/>
            <person name="Jarju S."/>
            <person name="Secka A."/>
            <person name="Antonio M."/>
            <person name="Oren A."/>
            <person name="Chaudhuri R.R."/>
            <person name="La Ragione R."/>
            <person name="Hildebrand F."/>
            <person name="Pallen M.J."/>
        </authorList>
    </citation>
    <scope>NUCLEOTIDE SEQUENCE</scope>
    <source>
        <strain evidence="1">CHK171-7178</strain>
    </source>
</reference>
<protein>
    <submittedName>
        <fullName evidence="1">Uncharacterized protein</fullName>
    </submittedName>
</protein>
<name>A0A921FXC0_SPOPS</name>
<proteinExistence type="predicted"/>
<gene>
    <name evidence="1" type="ORF">K8V56_03115</name>
</gene>
<sequence>MSDIKKKLSEEIRTYWDKKHKPLLFSTIGEQFKEIKQEEGFVNIGSWVSANIKDLDSFIYSDPTKPEYIGLVPNGEEYEPEDPKLLSTKIREKNKNNDRLILDLLSILNNLSDDDLKRVIIPTDILVKLMK</sequence>
<comment type="caution">
    <text evidence="1">The sequence shown here is derived from an EMBL/GenBank/DDBJ whole genome shotgun (WGS) entry which is preliminary data.</text>
</comment>
<accession>A0A921FXC0</accession>